<dbReference type="AlphaFoldDB" id="A0AAV2RFH4"/>
<proteinExistence type="predicted"/>
<keyword evidence="2" id="KW-1185">Reference proteome</keyword>
<name>A0AAV2RFH4_MEGNR</name>
<organism evidence="1 2">
    <name type="scientific">Meganyctiphanes norvegica</name>
    <name type="common">Northern krill</name>
    <name type="synonym">Thysanopoda norvegica</name>
    <dbReference type="NCBI Taxonomy" id="48144"/>
    <lineage>
        <taxon>Eukaryota</taxon>
        <taxon>Metazoa</taxon>
        <taxon>Ecdysozoa</taxon>
        <taxon>Arthropoda</taxon>
        <taxon>Crustacea</taxon>
        <taxon>Multicrustacea</taxon>
        <taxon>Malacostraca</taxon>
        <taxon>Eumalacostraca</taxon>
        <taxon>Eucarida</taxon>
        <taxon>Euphausiacea</taxon>
        <taxon>Euphausiidae</taxon>
        <taxon>Meganyctiphanes</taxon>
    </lineage>
</organism>
<comment type="caution">
    <text evidence="1">The sequence shown here is derived from an EMBL/GenBank/DDBJ whole genome shotgun (WGS) entry which is preliminary data.</text>
</comment>
<feature type="non-terminal residue" evidence="1">
    <location>
        <position position="306"/>
    </location>
</feature>
<evidence type="ECO:0000313" key="2">
    <source>
        <dbReference type="Proteomes" id="UP001497623"/>
    </source>
</evidence>
<sequence length="306" mass="34760">LIVANQDSDIFRALCEADLSYKAVSLENEALAEDAPYSRKRLAELHAEEGIFGCRAIVLELTTNTQEHGLSVLEEFELFKYPKTSVVLLETSAGGMSQVEQLFAHTSLRNCINLLYLARVAVDTGNKLNEHPIWKVYNRCLYCNQGDIEATVVDTWDPHSGFKRNTILFPDQFTNMDGHEISIVSKSWDPLIRYTIDRTDGNLIVQPKDSSDLRIIDAMAEKLNFTYIMREPRDGKWGILMPDGNHSGRPGELQHGISDIASFMVPTLSRYPDMEFSNIYTYEPFMIITLKPQPLDIYLSIVRPFS</sequence>
<gene>
    <name evidence="1" type="ORF">MNOR_LOCUS23686</name>
</gene>
<reference evidence="1 2" key="1">
    <citation type="submission" date="2024-05" db="EMBL/GenBank/DDBJ databases">
        <authorList>
            <person name="Wallberg A."/>
        </authorList>
    </citation>
    <scope>NUCLEOTIDE SEQUENCE [LARGE SCALE GENOMIC DNA]</scope>
</reference>
<accession>A0AAV2RFH4</accession>
<dbReference type="EMBL" id="CAXKWB010021097">
    <property type="protein sequence ID" value="CAL4122989.1"/>
    <property type="molecule type" value="Genomic_DNA"/>
</dbReference>
<dbReference type="Gene3D" id="3.40.190.10">
    <property type="entry name" value="Periplasmic binding protein-like II"/>
    <property type="match status" value="1"/>
</dbReference>
<dbReference type="SUPFAM" id="SSF53850">
    <property type="entry name" value="Periplasmic binding protein-like II"/>
    <property type="match status" value="1"/>
</dbReference>
<protein>
    <submittedName>
        <fullName evidence="1">Uncharacterized protein</fullName>
    </submittedName>
</protein>
<evidence type="ECO:0000313" key="1">
    <source>
        <dbReference type="EMBL" id="CAL4122989.1"/>
    </source>
</evidence>
<dbReference type="Proteomes" id="UP001497623">
    <property type="component" value="Unassembled WGS sequence"/>
</dbReference>
<feature type="non-terminal residue" evidence="1">
    <location>
        <position position="1"/>
    </location>
</feature>